<dbReference type="EMBL" id="JAAAUY010001650">
    <property type="protein sequence ID" value="KAF9321078.1"/>
    <property type="molecule type" value="Genomic_DNA"/>
</dbReference>
<comment type="caution">
    <text evidence="2">The sequence shown here is derived from an EMBL/GenBank/DDBJ whole genome shotgun (WGS) entry which is preliminary data.</text>
</comment>
<gene>
    <name evidence="2" type="ORF">BG006_002685</name>
</gene>
<reference evidence="2" key="1">
    <citation type="journal article" date="2020" name="Fungal Divers.">
        <title>Resolving the Mortierellaceae phylogeny through synthesis of multi-gene phylogenetics and phylogenomics.</title>
        <authorList>
            <person name="Vandepol N."/>
            <person name="Liber J."/>
            <person name="Desiro A."/>
            <person name="Na H."/>
            <person name="Kennedy M."/>
            <person name="Barry K."/>
            <person name="Grigoriev I.V."/>
            <person name="Miller A.N."/>
            <person name="O'Donnell K."/>
            <person name="Stajich J.E."/>
            <person name="Bonito G."/>
        </authorList>
    </citation>
    <scope>NUCLEOTIDE SEQUENCE</scope>
    <source>
        <strain evidence="2">NVP1</strain>
    </source>
</reference>
<sequence length="570" mass="63332">MNTVIAWAKEDRKTVDGRRFEHVSFPSFVKNFVLTDLSSALADYAELLTSSELGARRRQALRCTHDTFTKNRLRDFWTSWTQQLSVDQAQKELDASSAATAKKTAVLAQEASLNESAQSFRALKKDNASTTASLTASKTLSTVSIDNAVTEGEQYEDINKRSCESDTDTGTDEPCIALWSSSKTHPFHPLISYVFKSAQGQHAVLPSSIPNNLSCVLREMYSEALKELGQPGPVVAKKDVLVLLSSIINTVALSGRRFSVSKKISQGSRLPPLDPISADYQCIKALLKDLLKTLHPSTTNTSSLNNRGKPQFQPLKRRVWTLLSEAEEETAKGELVSKASTQARQEAESKYGPTSSTACGRKVDMSIRIRFDDKWRHEVAIFEFKATTATRAVCEKQQKKSVRLNAAILHDLEAKGLDISKNYPIIAEGQALGLDFYALRRYDEVLGAGRSTSKGIALPSHVDQLKAFFESETIFTLLAFKEHLRQYAYEVTDVLANSAPTPFGYRYGDVDEDDEEHASTPNHLSRPSTPPSRKRRPRAFVLFTPSKKNKLGTHVNGLTGDWDDEDNEDD</sequence>
<organism evidence="2 3">
    <name type="scientific">Podila minutissima</name>
    <dbReference type="NCBI Taxonomy" id="64525"/>
    <lineage>
        <taxon>Eukaryota</taxon>
        <taxon>Fungi</taxon>
        <taxon>Fungi incertae sedis</taxon>
        <taxon>Mucoromycota</taxon>
        <taxon>Mortierellomycotina</taxon>
        <taxon>Mortierellomycetes</taxon>
        <taxon>Mortierellales</taxon>
        <taxon>Mortierellaceae</taxon>
        <taxon>Podila</taxon>
    </lineage>
</organism>
<accession>A0A9P5VGM0</accession>
<evidence type="ECO:0000313" key="3">
    <source>
        <dbReference type="Proteomes" id="UP000696485"/>
    </source>
</evidence>
<keyword evidence="3" id="KW-1185">Reference proteome</keyword>
<feature type="region of interest" description="Disordered" evidence="1">
    <location>
        <begin position="506"/>
        <end position="570"/>
    </location>
</feature>
<dbReference type="Proteomes" id="UP000696485">
    <property type="component" value="Unassembled WGS sequence"/>
</dbReference>
<dbReference type="AlphaFoldDB" id="A0A9P5VGM0"/>
<evidence type="ECO:0000313" key="2">
    <source>
        <dbReference type="EMBL" id="KAF9321078.1"/>
    </source>
</evidence>
<feature type="region of interest" description="Disordered" evidence="1">
    <location>
        <begin position="333"/>
        <end position="355"/>
    </location>
</feature>
<feature type="compositionally biased region" description="Acidic residues" evidence="1">
    <location>
        <begin position="561"/>
        <end position="570"/>
    </location>
</feature>
<evidence type="ECO:0000256" key="1">
    <source>
        <dbReference type="SAM" id="MobiDB-lite"/>
    </source>
</evidence>
<protein>
    <submittedName>
        <fullName evidence="2">Uncharacterized protein</fullName>
    </submittedName>
</protein>
<proteinExistence type="predicted"/>
<name>A0A9P5VGM0_9FUNG</name>